<dbReference type="PANTHER" id="PTHR33463:SF209">
    <property type="entry name" value="DISEASE RESISTANCE PROTEIN RPS2-LIKE"/>
    <property type="match status" value="1"/>
</dbReference>
<organism evidence="11 12">
    <name type="scientific">Vitis vinifera</name>
    <name type="common">Grape</name>
    <dbReference type="NCBI Taxonomy" id="29760"/>
    <lineage>
        <taxon>Eukaryota</taxon>
        <taxon>Viridiplantae</taxon>
        <taxon>Streptophyta</taxon>
        <taxon>Embryophyta</taxon>
        <taxon>Tracheophyta</taxon>
        <taxon>Spermatophyta</taxon>
        <taxon>Magnoliopsida</taxon>
        <taxon>eudicotyledons</taxon>
        <taxon>Gunneridae</taxon>
        <taxon>Pentapetalae</taxon>
        <taxon>rosids</taxon>
        <taxon>Vitales</taxon>
        <taxon>Vitaceae</taxon>
        <taxon>Viteae</taxon>
        <taxon>Vitis</taxon>
    </lineage>
</organism>
<dbReference type="InterPro" id="IPR032675">
    <property type="entry name" value="LRR_dom_sf"/>
</dbReference>
<evidence type="ECO:0000256" key="1">
    <source>
        <dbReference type="ARBA" id="ARBA00008894"/>
    </source>
</evidence>
<dbReference type="InterPro" id="IPR055414">
    <property type="entry name" value="LRR_R13L4/SHOC2-like"/>
</dbReference>
<dbReference type="Gene3D" id="1.10.8.430">
    <property type="entry name" value="Helical domain of apoptotic protease-activating factors"/>
    <property type="match status" value="2"/>
</dbReference>
<keyword evidence="3" id="KW-0677">Repeat</keyword>
<evidence type="ECO:0000256" key="6">
    <source>
        <dbReference type="ARBA" id="ARBA00022840"/>
    </source>
</evidence>
<dbReference type="PANTHER" id="PTHR33463">
    <property type="entry name" value="NB-ARC DOMAIN-CONTAINING PROTEIN-RELATED"/>
    <property type="match status" value="1"/>
</dbReference>
<dbReference type="Gene3D" id="3.40.50.300">
    <property type="entry name" value="P-loop containing nucleotide triphosphate hydrolases"/>
    <property type="match status" value="1"/>
</dbReference>
<feature type="domain" description="Disease resistance R13L4/SHOC-2-like LRR" evidence="10">
    <location>
        <begin position="246"/>
        <end position="531"/>
    </location>
</feature>
<evidence type="ECO:0000256" key="3">
    <source>
        <dbReference type="ARBA" id="ARBA00022737"/>
    </source>
</evidence>
<sequence length="1187" mass="136131">MVCTTSSMGRRVNHTEVDLEIRHPTPSKRVVKECEGHLLAIVLMARALREVDEVHTWEYASHALALQPTRLRDYVLFKWEYASHFFVHMGCWREIEKGDFIGRWISGGLIRKADEGEEMVRDLVDAFLLESSGNGDSVFLRVRGEIYEALLILLGHKTELLFLWQGGKGLTDPPIEEMWKTASEVHLMNNKLSELPKSPDCPQLRALFLQANHGLRVIPPMFFKGMPFLQFLDLSNTAIRSLPPSLFKLVQLRIFLLRGCQLLMELPPEVGYLRNLEVFDLEGTEIISLPVNLRRLTNLKCLRVSFYGYSNHTGQNNQSSNPMIPQNVISELSQLKELGIHVNPDDERWDVIVKYIVKEVCTLKHLETLKLYLPEVRLVNDFMGSGNSLINLSQMNFEFIIGSHHKRFVSRLPQEIANRFEQQERCLKYVNGEGVSMEIKEVLQHATTLLLERHLTLTKLQGDDDGDVHQEIILGSLQYLRLHYMKNLDSIWKGSIWKGCLSSLKSLELYACPQLTTTFTLGLLENLDLLEELVVENCPNIITLVTYEVPAERTLLCFKTYLPKLKKISLHYLRKLASISSGLRIAPDLEWMSFYNCPSIEALSNMEVSSNNLKVIIGEADWWRALKWQTSVLRSNLDSIFVPIKSDVDLMTQLAEIKNQLLAPKQERNPSQQSGSADSLKALAAEAGTTSVDKQHHKPSPLPLLSPSTKSFMMASVVEAGTTSEQKWKPHTLKMTDAAEVDLQRIRGSLLTSVSSETAYMKDLKENYEMLIGGAKQLKALRNDMEMEIRRHNIRPHIREWLAKVERINIEVNQLETLYNDEMKHPGRLVRFGECSNLSKYMEKKHEEVHSLLKEGLDKRRVLVAEFSELARKIRAPKIEDSSLCNVVEDVVSFLQDKQIRRIGIWGTVGTGKTTIMKNVIDHKDMAKIFDMVIWVTVSKEWSKKTFQDAIMQRLKMNMKGSVSIKENSLRISEELKGKKCLILLDEVYDFIDLDEVIGINQSHESKVVLASRLRDICKGMEADELINVKPLSDHEAFNMFREKLGRSIYSPQIERVAEQVVRECGGLPLLINIVAMIFRNKRQDISLWMDGLKHLQRWEDIDGMDHVIEFLKSCYDYLDSDTKKACYLYCALFPGEYDINVDYLLECWKAEGFIQNADEFVRGTDAFRDARSKGHAILDDLITYHC</sequence>
<dbReference type="InterPro" id="IPR003591">
    <property type="entry name" value="Leu-rich_rpt_typical-subtyp"/>
</dbReference>
<comment type="similarity">
    <text evidence="1">Belongs to the disease resistance NB-LRR family.</text>
</comment>
<protein>
    <submittedName>
        <fullName evidence="11">Disease resistance protein RPS2</fullName>
    </submittedName>
</protein>
<feature type="domain" description="NB-ARC" evidence="9">
    <location>
        <begin position="888"/>
        <end position="1045"/>
    </location>
</feature>
<evidence type="ECO:0000259" key="9">
    <source>
        <dbReference type="Pfam" id="PF00931"/>
    </source>
</evidence>
<name>A0A438E9T4_VITVI</name>
<dbReference type="GO" id="GO:0006952">
    <property type="term" value="P:defense response"/>
    <property type="evidence" value="ECO:0007669"/>
    <property type="project" value="UniProtKB-KW"/>
</dbReference>
<evidence type="ECO:0000313" key="11">
    <source>
        <dbReference type="EMBL" id="RVW44404.1"/>
    </source>
</evidence>
<gene>
    <name evidence="11" type="primary">RPS2_43</name>
    <name evidence="11" type="ORF">CK203_070991</name>
</gene>
<proteinExistence type="inferred from homology"/>
<dbReference type="AlphaFoldDB" id="A0A438E9T4"/>
<comment type="caution">
    <text evidence="11">The sequence shown here is derived from an EMBL/GenBank/DDBJ whole genome shotgun (WGS) entry which is preliminary data.</text>
</comment>
<evidence type="ECO:0000256" key="2">
    <source>
        <dbReference type="ARBA" id="ARBA00022614"/>
    </source>
</evidence>
<evidence type="ECO:0000256" key="8">
    <source>
        <dbReference type="SAM" id="MobiDB-lite"/>
    </source>
</evidence>
<keyword evidence="4" id="KW-0547">Nucleotide-binding</keyword>
<dbReference type="Pfam" id="PF23598">
    <property type="entry name" value="LRR_14"/>
    <property type="match status" value="1"/>
</dbReference>
<accession>A0A438E9T4</accession>
<feature type="coiled-coil region" evidence="7">
    <location>
        <begin position="775"/>
        <end position="818"/>
    </location>
</feature>
<dbReference type="PRINTS" id="PR00364">
    <property type="entry name" value="DISEASERSIST"/>
</dbReference>
<feature type="region of interest" description="Disordered" evidence="8">
    <location>
        <begin position="686"/>
        <end position="705"/>
    </location>
</feature>
<keyword evidence="6" id="KW-0067">ATP-binding</keyword>
<keyword evidence="5" id="KW-0611">Plant defense</keyword>
<evidence type="ECO:0000256" key="4">
    <source>
        <dbReference type="ARBA" id="ARBA00022741"/>
    </source>
</evidence>
<dbReference type="InterPro" id="IPR002182">
    <property type="entry name" value="NB-ARC"/>
</dbReference>
<evidence type="ECO:0000256" key="5">
    <source>
        <dbReference type="ARBA" id="ARBA00022821"/>
    </source>
</evidence>
<evidence type="ECO:0000313" key="12">
    <source>
        <dbReference type="Proteomes" id="UP000288805"/>
    </source>
</evidence>
<dbReference type="InterPro" id="IPR050905">
    <property type="entry name" value="Plant_NBS-LRR"/>
</dbReference>
<dbReference type="SMART" id="SM00369">
    <property type="entry name" value="LRR_TYP"/>
    <property type="match status" value="2"/>
</dbReference>
<dbReference type="Pfam" id="PF00931">
    <property type="entry name" value="NB-ARC"/>
    <property type="match status" value="1"/>
</dbReference>
<evidence type="ECO:0000259" key="10">
    <source>
        <dbReference type="Pfam" id="PF23598"/>
    </source>
</evidence>
<keyword evidence="2" id="KW-0433">Leucine-rich repeat</keyword>
<keyword evidence="7" id="KW-0175">Coiled coil</keyword>
<dbReference type="Proteomes" id="UP000288805">
    <property type="component" value="Unassembled WGS sequence"/>
</dbReference>
<evidence type="ECO:0000256" key="7">
    <source>
        <dbReference type="SAM" id="Coils"/>
    </source>
</evidence>
<dbReference type="SUPFAM" id="SSF52058">
    <property type="entry name" value="L domain-like"/>
    <property type="match status" value="1"/>
</dbReference>
<dbReference type="SUPFAM" id="SSF52540">
    <property type="entry name" value="P-loop containing nucleoside triphosphate hydrolases"/>
    <property type="match status" value="1"/>
</dbReference>
<dbReference type="InterPro" id="IPR027417">
    <property type="entry name" value="P-loop_NTPase"/>
</dbReference>
<dbReference type="Gene3D" id="3.80.10.10">
    <property type="entry name" value="Ribonuclease Inhibitor"/>
    <property type="match status" value="1"/>
</dbReference>
<dbReference type="GO" id="GO:0005524">
    <property type="term" value="F:ATP binding"/>
    <property type="evidence" value="ECO:0007669"/>
    <property type="project" value="UniProtKB-KW"/>
</dbReference>
<dbReference type="EMBL" id="QGNW01001357">
    <property type="protein sequence ID" value="RVW44404.1"/>
    <property type="molecule type" value="Genomic_DNA"/>
</dbReference>
<dbReference type="InterPro" id="IPR042197">
    <property type="entry name" value="Apaf_helical"/>
</dbReference>
<reference evidence="11 12" key="1">
    <citation type="journal article" date="2018" name="PLoS Genet.">
        <title>Population sequencing reveals clonal diversity and ancestral inbreeding in the grapevine cultivar Chardonnay.</title>
        <authorList>
            <person name="Roach M.J."/>
            <person name="Johnson D.L."/>
            <person name="Bohlmann J."/>
            <person name="van Vuuren H.J."/>
            <person name="Jones S.J."/>
            <person name="Pretorius I.S."/>
            <person name="Schmidt S.A."/>
            <person name="Borneman A.R."/>
        </authorList>
    </citation>
    <scope>NUCLEOTIDE SEQUENCE [LARGE SCALE GENOMIC DNA]</scope>
    <source>
        <strain evidence="12">cv. Chardonnay</strain>
        <tissue evidence="11">Leaf</tissue>
    </source>
</reference>
<dbReference type="GO" id="GO:0043531">
    <property type="term" value="F:ADP binding"/>
    <property type="evidence" value="ECO:0007669"/>
    <property type="project" value="InterPro"/>
</dbReference>